<dbReference type="InterPro" id="IPR013783">
    <property type="entry name" value="Ig-like_fold"/>
</dbReference>
<protein>
    <recommendedName>
        <fullName evidence="1">PKD/Chitinase domain-containing protein</fullName>
    </recommendedName>
</protein>
<dbReference type="EMBL" id="QGKL01000019">
    <property type="protein sequence ID" value="PWQ97579.1"/>
    <property type="molecule type" value="Genomic_DNA"/>
</dbReference>
<dbReference type="InterPro" id="IPR035986">
    <property type="entry name" value="PKD_dom_sf"/>
</dbReference>
<organism evidence="2 3">
    <name type="scientific">Leucothrix arctica</name>
    <dbReference type="NCBI Taxonomy" id="1481894"/>
    <lineage>
        <taxon>Bacteria</taxon>
        <taxon>Pseudomonadati</taxon>
        <taxon>Pseudomonadota</taxon>
        <taxon>Gammaproteobacteria</taxon>
        <taxon>Thiotrichales</taxon>
        <taxon>Thiotrichaceae</taxon>
        <taxon>Leucothrix</taxon>
    </lineage>
</organism>
<dbReference type="SUPFAM" id="SSF49299">
    <property type="entry name" value="PKD domain"/>
    <property type="match status" value="1"/>
</dbReference>
<feature type="domain" description="PKD/Chitinase" evidence="1">
    <location>
        <begin position="331"/>
        <end position="423"/>
    </location>
</feature>
<evidence type="ECO:0000313" key="3">
    <source>
        <dbReference type="Proteomes" id="UP000245506"/>
    </source>
</evidence>
<keyword evidence="3" id="KW-1185">Reference proteome</keyword>
<dbReference type="SMART" id="SM00089">
    <property type="entry name" value="PKD"/>
    <property type="match status" value="1"/>
</dbReference>
<dbReference type="CDD" id="cd00146">
    <property type="entry name" value="PKD"/>
    <property type="match status" value="1"/>
</dbReference>
<proteinExistence type="predicted"/>
<dbReference type="PROSITE" id="PS51257">
    <property type="entry name" value="PROKAR_LIPOPROTEIN"/>
    <property type="match status" value="1"/>
</dbReference>
<dbReference type="OrthoDB" id="9758386at2"/>
<dbReference type="InterPro" id="IPR000601">
    <property type="entry name" value="PKD_dom"/>
</dbReference>
<evidence type="ECO:0000259" key="1">
    <source>
        <dbReference type="SMART" id="SM00089"/>
    </source>
</evidence>
<sequence length="424" mass="45822">MKLTHLPVLALTLAITACGGSEKGETPQTTAVDSYVGFSYAANLTSNNSFEFLEQVFIGSSSSVLAKASDSYAPEDQISILEMQSVFNTIAFKMAPNDFQARGINETERCANGGTLKLTGTVDDESYTGKLNAEMVNCDQGSGKLNGDLTMDVTLVSEAQQPQAYILGFNNITLTDGTQTYYLAGTQSFDSDRGVDTTISNILQTTSDGRQLLSENFVVVDNTLESFYTGTTETGIDISGKIYIGDYGYVEIFTTDLFQDLPTEIMPYTGTMELFGNDSSLKVMSDFSYTSVLLDGDGNGLHEQIAELNNDASNFEEGLNFTPRQPPLVNISDIGDELTVYVGYDMTFDGFLSTDPSGGQLTYHWQISSKPAGSTSQIQHDSSSPYFITVIPDLAGDYTVTLTVTNESGLSSIESKTVTVLSHF</sequence>
<name>A0A317CGU2_9GAMM</name>
<dbReference type="Gene3D" id="2.60.40.10">
    <property type="entry name" value="Immunoglobulins"/>
    <property type="match status" value="1"/>
</dbReference>
<dbReference type="Proteomes" id="UP000245506">
    <property type="component" value="Unassembled WGS sequence"/>
</dbReference>
<dbReference type="AlphaFoldDB" id="A0A317CGU2"/>
<gene>
    <name evidence="2" type="ORF">DKT75_06580</name>
</gene>
<dbReference type="RefSeq" id="WP_109822621.1">
    <property type="nucleotide sequence ID" value="NZ_QGKL01000019.1"/>
</dbReference>
<evidence type="ECO:0000313" key="2">
    <source>
        <dbReference type="EMBL" id="PWQ97579.1"/>
    </source>
</evidence>
<accession>A0A317CGU2</accession>
<dbReference type="Pfam" id="PF00801">
    <property type="entry name" value="PKD"/>
    <property type="match status" value="1"/>
</dbReference>
<reference evidence="2 3" key="1">
    <citation type="submission" date="2018-05" db="EMBL/GenBank/DDBJ databases">
        <title>Leucothrix arctica sp. nov., isolated from Arctic seawater.</title>
        <authorList>
            <person name="Choi A."/>
            <person name="Baek K."/>
        </authorList>
    </citation>
    <scope>NUCLEOTIDE SEQUENCE [LARGE SCALE GENOMIC DNA]</scope>
    <source>
        <strain evidence="2 3">IMCC9719</strain>
    </source>
</reference>
<dbReference type="InterPro" id="IPR022409">
    <property type="entry name" value="PKD/Chitinase_dom"/>
</dbReference>
<comment type="caution">
    <text evidence="2">The sequence shown here is derived from an EMBL/GenBank/DDBJ whole genome shotgun (WGS) entry which is preliminary data.</text>
</comment>